<dbReference type="GO" id="GO:0005886">
    <property type="term" value="C:plasma membrane"/>
    <property type="evidence" value="ECO:0007669"/>
    <property type="project" value="UniProtKB-SubCell"/>
</dbReference>
<proteinExistence type="inferred from homology"/>
<dbReference type="GO" id="GO:0005737">
    <property type="term" value="C:cytoplasm"/>
    <property type="evidence" value="ECO:0007669"/>
    <property type="project" value="UniProtKB-SubCell"/>
</dbReference>
<dbReference type="SUPFAM" id="SSF48652">
    <property type="entry name" value="Tetraspanin"/>
    <property type="match status" value="1"/>
</dbReference>
<dbReference type="FunFam" id="1.10.1450.10:FF:000007">
    <property type="entry name" value="Tetraspanin"/>
    <property type="match status" value="1"/>
</dbReference>
<keyword evidence="12" id="KW-0325">Glycoprotein</keyword>
<dbReference type="InterPro" id="IPR018499">
    <property type="entry name" value="Tetraspanin/Peripherin"/>
</dbReference>
<evidence type="ECO:0000256" key="10">
    <source>
        <dbReference type="ARBA" id="ARBA00023136"/>
    </source>
</evidence>
<dbReference type="GO" id="GO:0051604">
    <property type="term" value="P:protein maturation"/>
    <property type="evidence" value="ECO:0007669"/>
    <property type="project" value="UniProtKB-ARBA"/>
</dbReference>
<evidence type="ECO:0000256" key="3">
    <source>
        <dbReference type="ARBA" id="ARBA00004651"/>
    </source>
</evidence>
<evidence type="ECO:0000313" key="15">
    <source>
        <dbReference type="EMBL" id="KAG8594793.1"/>
    </source>
</evidence>
<reference evidence="15" key="1">
    <citation type="thesis" date="2020" institute="ProQuest LLC" country="789 East Eisenhower Parkway, Ann Arbor, MI, USA">
        <title>Comparative Genomics and Chromosome Evolution.</title>
        <authorList>
            <person name="Mudd A.B."/>
        </authorList>
    </citation>
    <scope>NUCLEOTIDE SEQUENCE</scope>
    <source>
        <strain evidence="15">237g6f4</strain>
        <tissue evidence="15">Blood</tissue>
    </source>
</reference>
<dbReference type="PRINTS" id="PR00259">
    <property type="entry name" value="TMFOUR"/>
</dbReference>
<evidence type="ECO:0000256" key="8">
    <source>
        <dbReference type="ARBA" id="ARBA00022949"/>
    </source>
</evidence>
<keyword evidence="9 14" id="KW-1133">Transmembrane helix</keyword>
<evidence type="ECO:0000256" key="4">
    <source>
        <dbReference type="ARBA" id="ARBA00006840"/>
    </source>
</evidence>
<dbReference type="PANTHER" id="PTHR19282:SF168">
    <property type="entry name" value="TETRASPANIN"/>
    <property type="match status" value="1"/>
</dbReference>
<dbReference type="Proteomes" id="UP000824782">
    <property type="component" value="Unassembled WGS sequence"/>
</dbReference>
<organism evidence="15 16">
    <name type="scientific">Engystomops pustulosus</name>
    <name type="common">Tungara frog</name>
    <name type="synonym">Physalaemus pustulosus</name>
    <dbReference type="NCBI Taxonomy" id="76066"/>
    <lineage>
        <taxon>Eukaryota</taxon>
        <taxon>Metazoa</taxon>
        <taxon>Chordata</taxon>
        <taxon>Craniata</taxon>
        <taxon>Vertebrata</taxon>
        <taxon>Euteleostomi</taxon>
        <taxon>Amphibia</taxon>
        <taxon>Batrachia</taxon>
        <taxon>Anura</taxon>
        <taxon>Neobatrachia</taxon>
        <taxon>Hyloidea</taxon>
        <taxon>Leptodactylidae</taxon>
        <taxon>Leiuperinae</taxon>
        <taxon>Engystomops</taxon>
    </lineage>
</organism>
<dbReference type="PIRSF" id="PIRSF002419">
    <property type="entry name" value="Tetraspanin"/>
    <property type="match status" value="1"/>
</dbReference>
<feature type="transmembrane region" description="Helical" evidence="14">
    <location>
        <begin position="50"/>
        <end position="71"/>
    </location>
</feature>
<evidence type="ECO:0000313" key="16">
    <source>
        <dbReference type="Proteomes" id="UP000824782"/>
    </source>
</evidence>
<evidence type="ECO:0000256" key="12">
    <source>
        <dbReference type="ARBA" id="ARBA00023180"/>
    </source>
</evidence>
<comment type="subcellular location">
    <subcellularLocation>
        <location evidence="2">Cell junction</location>
        <location evidence="2">Adherens junction</location>
    </subcellularLocation>
    <subcellularLocation>
        <location evidence="3">Cell membrane</location>
        <topology evidence="3">Multi-pass membrane protein</topology>
    </subcellularLocation>
    <subcellularLocation>
        <location evidence="1">Cytoplasm</location>
    </subcellularLocation>
    <subcellularLocation>
        <location evidence="14">Membrane</location>
        <topology evidence="14">Multi-pass membrane protein</topology>
    </subcellularLocation>
</comment>
<dbReference type="Gene3D" id="1.10.1450.10">
    <property type="entry name" value="Tetraspanin"/>
    <property type="match status" value="1"/>
</dbReference>
<dbReference type="InterPro" id="IPR008952">
    <property type="entry name" value="Tetraspanin_EC2_sf"/>
</dbReference>
<dbReference type="EMBL" id="WNYA01000001">
    <property type="protein sequence ID" value="KAG8594793.1"/>
    <property type="molecule type" value="Genomic_DNA"/>
</dbReference>
<dbReference type="Pfam" id="PF00335">
    <property type="entry name" value="Tetraspanin"/>
    <property type="match status" value="1"/>
</dbReference>
<evidence type="ECO:0000256" key="5">
    <source>
        <dbReference type="ARBA" id="ARBA00022475"/>
    </source>
</evidence>
<keyword evidence="8" id="KW-0965">Cell junction</keyword>
<dbReference type="GO" id="GO:0005912">
    <property type="term" value="C:adherens junction"/>
    <property type="evidence" value="ECO:0007669"/>
    <property type="project" value="UniProtKB-SubCell"/>
</dbReference>
<keyword evidence="5" id="KW-1003">Cell membrane</keyword>
<keyword evidence="10 14" id="KW-0472">Membrane</keyword>
<evidence type="ECO:0000256" key="7">
    <source>
        <dbReference type="ARBA" id="ARBA00022692"/>
    </source>
</evidence>
<dbReference type="CDD" id="cd03158">
    <property type="entry name" value="penumbra_like_LEL"/>
    <property type="match status" value="1"/>
</dbReference>
<evidence type="ECO:0000256" key="9">
    <source>
        <dbReference type="ARBA" id="ARBA00022989"/>
    </source>
</evidence>
<dbReference type="GO" id="GO:0019899">
    <property type="term" value="F:enzyme binding"/>
    <property type="evidence" value="ECO:0007669"/>
    <property type="project" value="UniProtKB-ARBA"/>
</dbReference>
<gene>
    <name evidence="15" type="ORF">GDO81_001329</name>
</gene>
<dbReference type="InterPro" id="IPR000301">
    <property type="entry name" value="Tetraspanin_animals"/>
</dbReference>
<feature type="transmembrane region" description="Helical" evidence="14">
    <location>
        <begin position="9"/>
        <end position="30"/>
    </location>
</feature>
<evidence type="ECO:0000256" key="14">
    <source>
        <dbReference type="RuleBase" id="RU361218"/>
    </source>
</evidence>
<comment type="caution">
    <text evidence="15">The sequence shown here is derived from an EMBL/GenBank/DDBJ whole genome shotgun (WGS) entry which is preliminary data.</text>
</comment>
<feature type="transmembrane region" description="Helical" evidence="14">
    <location>
        <begin position="220"/>
        <end position="246"/>
    </location>
</feature>
<accession>A0AAV7DBF7</accession>
<keyword evidence="11 13" id="KW-1015">Disulfide bond</keyword>
<dbReference type="GO" id="GO:0046930">
    <property type="term" value="C:pore complex"/>
    <property type="evidence" value="ECO:0007669"/>
    <property type="project" value="UniProtKB-ARBA"/>
</dbReference>
<evidence type="ECO:0000256" key="13">
    <source>
        <dbReference type="PIRSR" id="PIRSR002419-1"/>
    </source>
</evidence>
<dbReference type="GO" id="GO:0072659">
    <property type="term" value="P:protein localization to plasma membrane"/>
    <property type="evidence" value="ECO:0007669"/>
    <property type="project" value="UniProtKB-ARBA"/>
</dbReference>
<dbReference type="PANTHER" id="PTHR19282">
    <property type="entry name" value="TETRASPANIN"/>
    <property type="match status" value="1"/>
</dbReference>
<feature type="transmembrane region" description="Helical" evidence="14">
    <location>
        <begin position="83"/>
        <end position="107"/>
    </location>
</feature>
<dbReference type="AlphaFoldDB" id="A0AAV7DBF7"/>
<keyword evidence="7 14" id="KW-0812">Transmembrane</keyword>
<comment type="similarity">
    <text evidence="4 14">Belongs to the tetraspanin (TM4SF) family.</text>
</comment>
<sequence length="282" mass="31816">MRTSQVVKYSLFVSCYLFWVISGLLIAVGLYAKLCKETGVVDSLTADPAILMIVVGMLMFIITFFGCMGALRDVHLLLKIFASMLIIVLILQLVAAVLGFMFSGMVLDKASSVMSRAVIYYREDLDLQNFIDYIQKKFECCGVKSYRDWSTNIYFYCTDTNPSLERCGVPFSCCIKEKGQTVINTMCGYETQNLMSWQAEDRIYVDGCLDKIVSWGRGNLLFLGSIALGLIFLEIVVIGLAVVLIYQISFIMERRKSTAVVRTKSIAEDEIVPNMEQMHIEE</sequence>
<keyword evidence="6" id="KW-0963">Cytoplasm</keyword>
<evidence type="ECO:0000256" key="1">
    <source>
        <dbReference type="ARBA" id="ARBA00004496"/>
    </source>
</evidence>
<evidence type="ECO:0000256" key="2">
    <source>
        <dbReference type="ARBA" id="ARBA00004536"/>
    </source>
</evidence>
<name>A0AAV7DBF7_ENGPU</name>
<dbReference type="GO" id="GO:0046931">
    <property type="term" value="P:pore complex assembly"/>
    <property type="evidence" value="ECO:0007669"/>
    <property type="project" value="UniProtKB-ARBA"/>
</dbReference>
<feature type="disulfide bond" evidence="13">
    <location>
        <begin position="141"/>
        <end position="157"/>
    </location>
</feature>
<feature type="disulfide bond" evidence="13">
    <location>
        <begin position="140"/>
        <end position="173"/>
    </location>
</feature>
<keyword evidence="16" id="KW-1185">Reference proteome</keyword>
<evidence type="ECO:0000256" key="11">
    <source>
        <dbReference type="ARBA" id="ARBA00023157"/>
    </source>
</evidence>
<evidence type="ECO:0000256" key="6">
    <source>
        <dbReference type="ARBA" id="ARBA00022490"/>
    </source>
</evidence>
<protein>
    <recommendedName>
        <fullName evidence="14">Tetraspanin</fullName>
    </recommendedName>
</protein>